<dbReference type="AlphaFoldDB" id="A0AAV9L1G3"/>
<sequence length="94" mass="11079">MPEDFPRQWKSLGFSHIHFDVIRVALTYHGRKGQPVVVQITLNAGTVFVTIFLNFNISLQDLYLMEMLKMLLKLEMPYKLLFIISWFGKSKTMR</sequence>
<gene>
    <name evidence="2" type="ORF">R3W88_016385</name>
</gene>
<dbReference type="Proteomes" id="UP001311915">
    <property type="component" value="Unassembled WGS sequence"/>
</dbReference>
<keyword evidence="1" id="KW-0472">Membrane</keyword>
<evidence type="ECO:0000313" key="3">
    <source>
        <dbReference type="Proteomes" id="UP001311915"/>
    </source>
</evidence>
<reference evidence="2 3" key="1">
    <citation type="submission" date="2023-10" db="EMBL/GenBank/DDBJ databases">
        <title>Genome-Wide Identification Analysis in wild type Solanum Pinnatisectum Reveals Some Genes Defensing Phytophthora Infestans.</title>
        <authorList>
            <person name="Sun C."/>
        </authorList>
    </citation>
    <scope>NUCLEOTIDE SEQUENCE [LARGE SCALE GENOMIC DNA]</scope>
    <source>
        <strain evidence="2">LQN</strain>
        <tissue evidence="2">Leaf</tissue>
    </source>
</reference>
<evidence type="ECO:0000313" key="2">
    <source>
        <dbReference type="EMBL" id="KAK4718047.1"/>
    </source>
</evidence>
<proteinExistence type="predicted"/>
<organism evidence="2 3">
    <name type="scientific">Solanum pinnatisectum</name>
    <name type="common">tansyleaf nightshade</name>
    <dbReference type="NCBI Taxonomy" id="50273"/>
    <lineage>
        <taxon>Eukaryota</taxon>
        <taxon>Viridiplantae</taxon>
        <taxon>Streptophyta</taxon>
        <taxon>Embryophyta</taxon>
        <taxon>Tracheophyta</taxon>
        <taxon>Spermatophyta</taxon>
        <taxon>Magnoliopsida</taxon>
        <taxon>eudicotyledons</taxon>
        <taxon>Gunneridae</taxon>
        <taxon>Pentapetalae</taxon>
        <taxon>asterids</taxon>
        <taxon>lamiids</taxon>
        <taxon>Solanales</taxon>
        <taxon>Solanaceae</taxon>
        <taxon>Solanoideae</taxon>
        <taxon>Solaneae</taxon>
        <taxon>Solanum</taxon>
    </lineage>
</organism>
<dbReference type="EMBL" id="JAWPEI010000008">
    <property type="protein sequence ID" value="KAK4718047.1"/>
    <property type="molecule type" value="Genomic_DNA"/>
</dbReference>
<accession>A0AAV9L1G3</accession>
<dbReference type="PANTHER" id="PTHR48435:SF1">
    <property type="entry name" value="POLYPROTEIN"/>
    <property type="match status" value="1"/>
</dbReference>
<keyword evidence="3" id="KW-1185">Reference proteome</keyword>
<keyword evidence="1" id="KW-1133">Transmembrane helix</keyword>
<comment type="caution">
    <text evidence="2">The sequence shown here is derived from an EMBL/GenBank/DDBJ whole genome shotgun (WGS) entry which is preliminary data.</text>
</comment>
<dbReference type="InterPro" id="IPR053098">
    <property type="entry name" value="Petuviruses_polyprotein"/>
</dbReference>
<protein>
    <submittedName>
        <fullName evidence="2">Uncharacterized protein</fullName>
    </submittedName>
</protein>
<keyword evidence="1" id="KW-0812">Transmembrane</keyword>
<evidence type="ECO:0000256" key="1">
    <source>
        <dbReference type="SAM" id="Phobius"/>
    </source>
</evidence>
<dbReference type="PANTHER" id="PTHR48435">
    <property type="entry name" value="POLYPROTEIN"/>
    <property type="match status" value="1"/>
</dbReference>
<name>A0AAV9L1G3_9SOLN</name>
<feature type="transmembrane region" description="Helical" evidence="1">
    <location>
        <begin position="36"/>
        <end position="59"/>
    </location>
</feature>